<dbReference type="InterPro" id="IPR053134">
    <property type="entry name" value="RNA-dir_DNA_polymerase"/>
</dbReference>
<organism evidence="1 2">
    <name type="scientific">Solanum verrucosum</name>
    <dbReference type="NCBI Taxonomy" id="315347"/>
    <lineage>
        <taxon>Eukaryota</taxon>
        <taxon>Viridiplantae</taxon>
        <taxon>Streptophyta</taxon>
        <taxon>Embryophyta</taxon>
        <taxon>Tracheophyta</taxon>
        <taxon>Spermatophyta</taxon>
        <taxon>Magnoliopsida</taxon>
        <taxon>eudicotyledons</taxon>
        <taxon>Gunneridae</taxon>
        <taxon>Pentapetalae</taxon>
        <taxon>asterids</taxon>
        <taxon>lamiids</taxon>
        <taxon>Solanales</taxon>
        <taxon>Solanaceae</taxon>
        <taxon>Solanoideae</taxon>
        <taxon>Solaneae</taxon>
        <taxon>Solanum</taxon>
    </lineage>
</organism>
<dbReference type="Gene3D" id="3.30.70.270">
    <property type="match status" value="1"/>
</dbReference>
<dbReference type="InterPro" id="IPR043128">
    <property type="entry name" value="Rev_trsase/Diguanyl_cyclase"/>
</dbReference>
<proteinExistence type="predicted"/>
<dbReference type="PANTHER" id="PTHR24559">
    <property type="entry name" value="TRANSPOSON TY3-I GAG-POL POLYPROTEIN"/>
    <property type="match status" value="1"/>
</dbReference>
<dbReference type="Gene3D" id="3.10.10.10">
    <property type="entry name" value="HIV Type 1 Reverse Transcriptase, subunit A, domain 1"/>
    <property type="match status" value="2"/>
</dbReference>
<dbReference type="Proteomes" id="UP001234989">
    <property type="component" value="Chromosome 6"/>
</dbReference>
<dbReference type="PANTHER" id="PTHR24559:SF444">
    <property type="entry name" value="REVERSE TRANSCRIPTASE DOMAIN-CONTAINING PROTEIN"/>
    <property type="match status" value="1"/>
</dbReference>
<evidence type="ECO:0008006" key="3">
    <source>
        <dbReference type="Google" id="ProtNLM"/>
    </source>
</evidence>
<name>A0AAF0TU73_SOLVR</name>
<accession>A0AAF0TU73</accession>
<keyword evidence="2" id="KW-1185">Reference proteome</keyword>
<reference evidence="1" key="1">
    <citation type="submission" date="2023-08" db="EMBL/GenBank/DDBJ databases">
        <title>A de novo genome assembly of Solanum verrucosum Schlechtendal, a Mexican diploid species geographically isolated from the other diploid A-genome species in potato relatives.</title>
        <authorList>
            <person name="Hosaka K."/>
        </authorList>
    </citation>
    <scope>NUCLEOTIDE SEQUENCE</scope>
    <source>
        <tissue evidence="1">Young leaves</tissue>
    </source>
</reference>
<dbReference type="EMBL" id="CP133617">
    <property type="protein sequence ID" value="WMV32409.1"/>
    <property type="molecule type" value="Genomic_DNA"/>
</dbReference>
<dbReference type="SUPFAM" id="SSF56672">
    <property type="entry name" value="DNA/RNA polymerases"/>
    <property type="match status" value="1"/>
</dbReference>
<dbReference type="AlphaFoldDB" id="A0AAF0TU73"/>
<sequence length="212" mass="23907">MFRAVRVGGSFPSIVSTAKEAEFMVLEEIVELRGLDRHVNFLVPHLEAEFHIEGGGRGFTPTSGGLEGQFYTIPRSLEAETSDDMIIGVPPDRDIDFSIDLESDETKPISIPPCHMVLAELKELKNQLNDLLRKGFIHPSVSPWGAFELFLQRAFSFSKIDLRSSYHHLKIRASDIPKIAFRTRYGHYECIVMSFGLTNAPTTFMELMNGLF</sequence>
<gene>
    <name evidence="1" type="ORF">MTR67_025794</name>
</gene>
<dbReference type="InterPro" id="IPR043502">
    <property type="entry name" value="DNA/RNA_pol_sf"/>
</dbReference>
<evidence type="ECO:0000313" key="1">
    <source>
        <dbReference type="EMBL" id="WMV32409.1"/>
    </source>
</evidence>
<protein>
    <recommendedName>
        <fullName evidence="3">Reverse transcriptase domain-containing protein</fullName>
    </recommendedName>
</protein>
<evidence type="ECO:0000313" key="2">
    <source>
        <dbReference type="Proteomes" id="UP001234989"/>
    </source>
</evidence>